<dbReference type="GO" id="GO:0071944">
    <property type="term" value="C:cell periphery"/>
    <property type="evidence" value="ECO:0007669"/>
    <property type="project" value="UniProtKB-ARBA"/>
</dbReference>
<gene>
    <name evidence="7" type="ORF">LshimejAT787_0201930</name>
</gene>
<proteinExistence type="predicted"/>
<reference evidence="7" key="1">
    <citation type="submission" date="2022-07" db="EMBL/GenBank/DDBJ databases">
        <title>The genome of Lyophyllum shimeji provides insight into the initial evolution of ectomycorrhizal fungal genome.</title>
        <authorList>
            <person name="Kobayashi Y."/>
            <person name="Shibata T."/>
            <person name="Hirakawa H."/>
            <person name="Shigenobu S."/>
            <person name="Nishiyama T."/>
            <person name="Yamada A."/>
            <person name="Hasebe M."/>
            <person name="Kawaguchi M."/>
        </authorList>
    </citation>
    <scope>NUCLEOTIDE SEQUENCE</scope>
    <source>
        <strain evidence="7">AT787</strain>
    </source>
</reference>
<evidence type="ECO:0000256" key="5">
    <source>
        <dbReference type="SAM" id="MobiDB-lite"/>
    </source>
</evidence>
<evidence type="ECO:0000313" key="8">
    <source>
        <dbReference type="Proteomes" id="UP001063166"/>
    </source>
</evidence>
<feature type="compositionally biased region" description="Polar residues" evidence="5">
    <location>
        <begin position="236"/>
        <end position="247"/>
    </location>
</feature>
<dbReference type="AlphaFoldDB" id="A0A9P3UIM9"/>
<evidence type="ECO:0000256" key="2">
    <source>
        <dbReference type="ARBA" id="ARBA00022692"/>
    </source>
</evidence>
<dbReference type="Proteomes" id="UP001063166">
    <property type="component" value="Unassembled WGS sequence"/>
</dbReference>
<dbReference type="PANTHER" id="PTHR15549:SF33">
    <property type="entry name" value="MEMBRANE PROTEIN WSC4, PUTATIVE (AFU_ORTHOLOGUE AFUA_5G09020)-RELATED"/>
    <property type="match status" value="1"/>
</dbReference>
<evidence type="ECO:0000256" key="4">
    <source>
        <dbReference type="ARBA" id="ARBA00023136"/>
    </source>
</evidence>
<organism evidence="7 8">
    <name type="scientific">Lyophyllum shimeji</name>
    <name type="common">Hon-shimeji</name>
    <name type="synonym">Tricholoma shimeji</name>
    <dbReference type="NCBI Taxonomy" id="47721"/>
    <lineage>
        <taxon>Eukaryota</taxon>
        <taxon>Fungi</taxon>
        <taxon>Dikarya</taxon>
        <taxon>Basidiomycota</taxon>
        <taxon>Agaricomycotina</taxon>
        <taxon>Agaricomycetes</taxon>
        <taxon>Agaricomycetidae</taxon>
        <taxon>Agaricales</taxon>
        <taxon>Tricholomatineae</taxon>
        <taxon>Lyophyllaceae</taxon>
        <taxon>Lyophyllum</taxon>
    </lineage>
</organism>
<accession>A0A9P3UIM9</accession>
<keyword evidence="2 6" id="KW-0812">Transmembrane</keyword>
<dbReference type="GO" id="GO:0016020">
    <property type="term" value="C:membrane"/>
    <property type="evidence" value="ECO:0007669"/>
    <property type="project" value="UniProtKB-SubCell"/>
</dbReference>
<keyword evidence="4 6" id="KW-0472">Membrane</keyword>
<evidence type="ECO:0000256" key="3">
    <source>
        <dbReference type="ARBA" id="ARBA00022989"/>
    </source>
</evidence>
<protein>
    <submittedName>
        <fullName evidence="7">Uncharacterized protein</fullName>
    </submittedName>
</protein>
<dbReference type="InterPro" id="IPR051694">
    <property type="entry name" value="Immunoregulatory_rcpt-like"/>
</dbReference>
<dbReference type="Gene3D" id="2.60.120.260">
    <property type="entry name" value="Galactose-binding domain-like"/>
    <property type="match status" value="1"/>
</dbReference>
<keyword evidence="8" id="KW-1185">Reference proteome</keyword>
<feature type="region of interest" description="Disordered" evidence="5">
    <location>
        <begin position="224"/>
        <end position="249"/>
    </location>
</feature>
<comment type="caution">
    <text evidence="7">The sequence shown here is derived from an EMBL/GenBank/DDBJ whole genome shotgun (WGS) entry which is preliminary data.</text>
</comment>
<evidence type="ECO:0000256" key="1">
    <source>
        <dbReference type="ARBA" id="ARBA00004167"/>
    </source>
</evidence>
<dbReference type="OrthoDB" id="2758521at2759"/>
<dbReference type="EMBL" id="BRPK01000002">
    <property type="protein sequence ID" value="GLB34628.1"/>
    <property type="molecule type" value="Genomic_DNA"/>
</dbReference>
<feature type="transmembrane region" description="Helical" evidence="6">
    <location>
        <begin position="155"/>
        <end position="176"/>
    </location>
</feature>
<comment type="subcellular location">
    <subcellularLocation>
        <location evidence="1">Membrane</location>
        <topology evidence="1">Single-pass membrane protein</topology>
    </subcellularLocation>
</comment>
<name>A0A9P3UIM9_LYOSH</name>
<evidence type="ECO:0000313" key="7">
    <source>
        <dbReference type="EMBL" id="GLB34628.1"/>
    </source>
</evidence>
<dbReference type="PANTHER" id="PTHR15549">
    <property type="entry name" value="PAIRED IMMUNOGLOBULIN-LIKE TYPE 2 RECEPTOR"/>
    <property type="match status" value="1"/>
</dbReference>
<sequence length="324" mass="35397">MGVQWDAISTAEHVGSVIPPTDNAFGRTYSAATYFPGQGARTVEFSFKGIDIYVFFILANNVPGAWTETFCRFILDGQATDYHHAPSQSADYDYNALVYSQHNLSNVDHTLLITADGYSTKSFMNFDYAIYTVDDGTSSIQPSTPTASSKSPTGAIVGGVVGGVALLFLILVLLLLRRRRRRPAEDSSIAATSGSPVLMPFTLSHPTLQLWPEDRAVPHDATPFLIPDQKKRTPRHTPNASMSSSSEALRVQRQAEISDEISGLTRDMHGSASTRGWEGSEVSRVMEQNTVMKAQIEQLQAQLHSDWALGLSNDPPPGYSNLRA</sequence>
<keyword evidence="3 6" id="KW-1133">Transmembrane helix</keyword>
<evidence type="ECO:0000256" key="6">
    <source>
        <dbReference type="SAM" id="Phobius"/>
    </source>
</evidence>